<protein>
    <submittedName>
        <fullName evidence="10">DNA-binding response OmpR family regulator</fullName>
    </submittedName>
</protein>
<dbReference type="Proteomes" id="UP001229486">
    <property type="component" value="Unassembled WGS sequence"/>
</dbReference>
<keyword evidence="5" id="KW-0805">Transcription regulation</keyword>
<evidence type="ECO:0000256" key="5">
    <source>
        <dbReference type="ARBA" id="ARBA00023015"/>
    </source>
</evidence>
<dbReference type="InterPro" id="IPR039420">
    <property type="entry name" value="WalR-like"/>
</dbReference>
<dbReference type="InterPro" id="IPR011006">
    <property type="entry name" value="CheY-like_superfamily"/>
</dbReference>
<keyword evidence="3" id="KW-0597">Phosphoprotein</keyword>
<dbReference type="InterPro" id="IPR036388">
    <property type="entry name" value="WH-like_DNA-bd_sf"/>
</dbReference>
<evidence type="ECO:0000256" key="6">
    <source>
        <dbReference type="ARBA" id="ARBA00023125"/>
    </source>
</evidence>
<evidence type="ECO:0000256" key="7">
    <source>
        <dbReference type="ARBA" id="ARBA00023163"/>
    </source>
</evidence>
<dbReference type="PANTHER" id="PTHR48111">
    <property type="entry name" value="REGULATOR OF RPOS"/>
    <property type="match status" value="1"/>
</dbReference>
<evidence type="ECO:0000256" key="2">
    <source>
        <dbReference type="ARBA" id="ARBA00022490"/>
    </source>
</evidence>
<evidence type="ECO:0000313" key="11">
    <source>
        <dbReference type="Proteomes" id="UP001229486"/>
    </source>
</evidence>
<dbReference type="CDD" id="cd00383">
    <property type="entry name" value="trans_reg_C"/>
    <property type="match status" value="1"/>
</dbReference>
<dbReference type="InterPro" id="IPR001867">
    <property type="entry name" value="OmpR/PhoB-type_DNA-bd"/>
</dbReference>
<dbReference type="EMBL" id="JAURTK010000010">
    <property type="protein sequence ID" value="MDP9650498.1"/>
    <property type="molecule type" value="Genomic_DNA"/>
</dbReference>
<keyword evidence="6 8" id="KW-0238">DNA-binding</keyword>
<reference evidence="10" key="1">
    <citation type="submission" date="2023-07" db="EMBL/GenBank/DDBJ databases">
        <title>Sorghum-associated microbial communities from plants grown in Nebraska, USA.</title>
        <authorList>
            <person name="Schachtman D."/>
        </authorList>
    </citation>
    <scope>NUCLEOTIDE SEQUENCE</scope>
    <source>
        <strain evidence="10">DS1061</strain>
    </source>
</reference>
<dbReference type="GO" id="GO:0032993">
    <property type="term" value="C:protein-DNA complex"/>
    <property type="evidence" value="ECO:0007669"/>
    <property type="project" value="TreeGrafter"/>
</dbReference>
<comment type="subcellular location">
    <subcellularLocation>
        <location evidence="1">Cytoplasm</location>
    </subcellularLocation>
</comment>
<keyword evidence="7" id="KW-0804">Transcription</keyword>
<dbReference type="SUPFAM" id="SSF52172">
    <property type="entry name" value="CheY-like"/>
    <property type="match status" value="1"/>
</dbReference>
<evidence type="ECO:0000256" key="8">
    <source>
        <dbReference type="PROSITE-ProRule" id="PRU01091"/>
    </source>
</evidence>
<accession>A0AB73IKF7</accession>
<dbReference type="PROSITE" id="PS51755">
    <property type="entry name" value="OMPR_PHOB"/>
    <property type="match status" value="1"/>
</dbReference>
<evidence type="ECO:0000256" key="4">
    <source>
        <dbReference type="ARBA" id="ARBA00023012"/>
    </source>
</evidence>
<dbReference type="SUPFAM" id="SSF46894">
    <property type="entry name" value="C-terminal effector domain of the bipartite response regulators"/>
    <property type="match status" value="1"/>
</dbReference>
<evidence type="ECO:0000256" key="3">
    <source>
        <dbReference type="ARBA" id="ARBA00022553"/>
    </source>
</evidence>
<dbReference type="Gene3D" id="1.10.10.10">
    <property type="entry name" value="Winged helix-like DNA-binding domain superfamily/Winged helix DNA-binding domain"/>
    <property type="match status" value="1"/>
</dbReference>
<dbReference type="GO" id="GO:0005829">
    <property type="term" value="C:cytosol"/>
    <property type="evidence" value="ECO:0007669"/>
    <property type="project" value="TreeGrafter"/>
</dbReference>
<feature type="DNA-binding region" description="OmpR/PhoB-type" evidence="8">
    <location>
        <begin position="128"/>
        <end position="227"/>
    </location>
</feature>
<name>A0AB73IKF7_9BURK</name>
<dbReference type="GO" id="GO:0006355">
    <property type="term" value="P:regulation of DNA-templated transcription"/>
    <property type="evidence" value="ECO:0007669"/>
    <property type="project" value="InterPro"/>
</dbReference>
<comment type="caution">
    <text evidence="10">The sequence shown here is derived from an EMBL/GenBank/DDBJ whole genome shotgun (WGS) entry which is preliminary data.</text>
</comment>
<evidence type="ECO:0000313" key="10">
    <source>
        <dbReference type="EMBL" id="MDP9650498.1"/>
    </source>
</evidence>
<dbReference type="AlphaFoldDB" id="A0AB73IKF7"/>
<feature type="domain" description="OmpR/PhoB-type" evidence="9">
    <location>
        <begin position="128"/>
        <end position="227"/>
    </location>
</feature>
<gene>
    <name evidence="10" type="ORF">J2793_005971</name>
</gene>
<organism evidence="10 11">
    <name type="scientific">Paraburkholderia caledonica</name>
    <dbReference type="NCBI Taxonomy" id="134536"/>
    <lineage>
        <taxon>Bacteria</taxon>
        <taxon>Pseudomonadati</taxon>
        <taxon>Pseudomonadota</taxon>
        <taxon>Betaproteobacteria</taxon>
        <taxon>Burkholderiales</taxon>
        <taxon>Burkholderiaceae</taxon>
        <taxon>Paraburkholderia</taxon>
    </lineage>
</organism>
<keyword evidence="2" id="KW-0963">Cytoplasm</keyword>
<dbReference type="Gene3D" id="3.40.50.2300">
    <property type="match status" value="1"/>
</dbReference>
<dbReference type="GO" id="GO:0000976">
    <property type="term" value="F:transcription cis-regulatory region binding"/>
    <property type="evidence" value="ECO:0007669"/>
    <property type="project" value="TreeGrafter"/>
</dbReference>
<dbReference type="InterPro" id="IPR016032">
    <property type="entry name" value="Sig_transdc_resp-reg_C-effctor"/>
</dbReference>
<keyword evidence="4" id="KW-0902">Two-component regulatory system</keyword>
<proteinExistence type="predicted"/>
<evidence type="ECO:0000259" key="9">
    <source>
        <dbReference type="PROSITE" id="PS51755"/>
    </source>
</evidence>
<dbReference type="RefSeq" id="WP_087751638.1">
    <property type="nucleotide sequence ID" value="NZ_JAURTK010000010.1"/>
</dbReference>
<dbReference type="PANTHER" id="PTHR48111:SF35">
    <property type="entry name" value="TRANSCRIPTIONAL REGULATORY PROTEIN QSEB"/>
    <property type="match status" value="1"/>
</dbReference>
<dbReference type="Pfam" id="PF00486">
    <property type="entry name" value="Trans_reg_C"/>
    <property type="match status" value="1"/>
</dbReference>
<evidence type="ECO:0000256" key="1">
    <source>
        <dbReference type="ARBA" id="ARBA00004496"/>
    </source>
</evidence>
<dbReference type="SMART" id="SM00862">
    <property type="entry name" value="Trans_reg_C"/>
    <property type="match status" value="1"/>
</dbReference>
<dbReference type="GO" id="GO:0000156">
    <property type="term" value="F:phosphorelay response regulator activity"/>
    <property type="evidence" value="ECO:0007669"/>
    <property type="project" value="TreeGrafter"/>
</dbReference>
<sequence length="251" mass="28740">MQIALLTRNDSTFRRIKNAFEADGMPDCVRYTDELGLIRSLERSPPDLVIIESETEFSTSNLVLAWRACHFRQDLPVMMIGQWWDSVSMTNALHAGVDEIVVGEFRLEEIVARGRHAVERRRGERTAQSIITLGSSTLYRATREFVTLDKRVRLTAREFSIAWLFFSHPGALITRKELAHAVWGKELDIAGRSLEQHIYKLRAKLELDEHSGLTLRTVYSLGYMLEQIEAPHRRDLCTTRAPRAQMAEAVS</sequence>